<dbReference type="PANTHER" id="PTHR31199">
    <property type="entry name" value="ARPIN"/>
    <property type="match status" value="1"/>
</dbReference>
<proteinExistence type="inferred from homology"/>
<sequence>MSRARMLYNDTALNKIINIKWKGKWQEETVFRFKQGLGATIEGKVKDKFRISITDSTSGKTIQHYTVMNLAFTRAYKRSFDNSGVEVEPWKAATKKVNTGYLMSSYKTVELETSAITLQDLLVHINVPEFDGHLPKLEPDTVRVFCNENSLGNIEVNVGESVRLKTKGNGPYIEYVARLDE</sequence>
<evidence type="ECO:0000313" key="3">
    <source>
        <dbReference type="EMBL" id="CAB4033910.1"/>
    </source>
</evidence>
<dbReference type="OrthoDB" id="5953051at2759"/>
<dbReference type="Proteomes" id="UP001152795">
    <property type="component" value="Unassembled WGS sequence"/>
</dbReference>
<protein>
    <recommendedName>
        <fullName evidence="2">Arpin</fullName>
    </recommendedName>
</protein>
<comment type="caution">
    <text evidence="3">The sequence shown here is derived from an EMBL/GenBank/DDBJ whole genome shotgun (WGS) entry which is preliminary data.</text>
</comment>
<accession>A0A7D9JR76</accession>
<dbReference type="EMBL" id="CACRXK020019656">
    <property type="protein sequence ID" value="CAB4033910.1"/>
    <property type="molecule type" value="Genomic_DNA"/>
</dbReference>
<comment type="similarity">
    <text evidence="1">Belongs to the Arpin family.</text>
</comment>
<dbReference type="GO" id="GO:0051126">
    <property type="term" value="P:negative regulation of actin nucleation"/>
    <property type="evidence" value="ECO:0007669"/>
    <property type="project" value="InterPro"/>
</dbReference>
<organism evidence="3 4">
    <name type="scientific">Paramuricea clavata</name>
    <name type="common">Red gorgonian</name>
    <name type="synonym">Violescent sea-whip</name>
    <dbReference type="NCBI Taxonomy" id="317549"/>
    <lineage>
        <taxon>Eukaryota</taxon>
        <taxon>Metazoa</taxon>
        <taxon>Cnidaria</taxon>
        <taxon>Anthozoa</taxon>
        <taxon>Octocorallia</taxon>
        <taxon>Malacalcyonacea</taxon>
        <taxon>Plexauridae</taxon>
        <taxon>Paramuricea</taxon>
    </lineage>
</organism>
<evidence type="ECO:0000313" key="4">
    <source>
        <dbReference type="Proteomes" id="UP001152795"/>
    </source>
</evidence>
<reference evidence="3" key="1">
    <citation type="submission" date="2020-04" db="EMBL/GenBank/DDBJ databases">
        <authorList>
            <person name="Alioto T."/>
            <person name="Alioto T."/>
            <person name="Gomez Garrido J."/>
        </authorList>
    </citation>
    <scope>NUCLEOTIDE SEQUENCE</scope>
    <source>
        <strain evidence="3">A484AB</strain>
    </source>
</reference>
<dbReference type="Pfam" id="PF10574">
    <property type="entry name" value="UPF0552"/>
    <property type="match status" value="1"/>
</dbReference>
<feature type="non-terminal residue" evidence="3">
    <location>
        <position position="181"/>
    </location>
</feature>
<evidence type="ECO:0000256" key="2">
    <source>
        <dbReference type="ARBA" id="ARBA00019314"/>
    </source>
</evidence>
<name>A0A7D9JR76_PARCT</name>
<evidence type="ECO:0000256" key="1">
    <source>
        <dbReference type="ARBA" id="ARBA00008453"/>
    </source>
</evidence>
<dbReference type="PANTHER" id="PTHR31199:SF1">
    <property type="entry name" value="ARPIN"/>
    <property type="match status" value="1"/>
</dbReference>
<keyword evidence="4" id="KW-1185">Reference proteome</keyword>
<dbReference type="InterPro" id="IPR018889">
    <property type="entry name" value="Arpin"/>
</dbReference>
<dbReference type="AlphaFoldDB" id="A0A7D9JR76"/>
<gene>
    <name evidence="3" type="ORF">PACLA_8A012317</name>
</gene>